<dbReference type="InterPro" id="IPR036734">
    <property type="entry name" value="Neur_chan_lig-bd_sf"/>
</dbReference>
<proteinExistence type="predicted"/>
<feature type="domain" description="Neurotransmitter-gated ion-channel transmembrane" evidence="4">
    <location>
        <begin position="53"/>
        <end position="97"/>
    </location>
</feature>
<feature type="domain" description="Neurotransmitter-gated ion-channel transmembrane" evidence="4">
    <location>
        <begin position="120"/>
        <end position="303"/>
    </location>
</feature>
<keyword evidence="3" id="KW-0812">Transmembrane</keyword>
<dbReference type="GO" id="GO:0004888">
    <property type="term" value="F:transmembrane signaling receptor activity"/>
    <property type="evidence" value="ECO:0007669"/>
    <property type="project" value="InterPro"/>
</dbReference>
<dbReference type="InterPro" id="IPR006201">
    <property type="entry name" value="Neur_channel"/>
</dbReference>
<dbReference type="STRING" id="947166.A0A1D1UQ41"/>
<dbReference type="EMBL" id="BDGG01000001">
    <property type="protein sequence ID" value="GAU90630.1"/>
    <property type="molecule type" value="Genomic_DNA"/>
</dbReference>
<organism evidence="5 6">
    <name type="scientific">Ramazzottius varieornatus</name>
    <name type="common">Water bear</name>
    <name type="synonym">Tardigrade</name>
    <dbReference type="NCBI Taxonomy" id="947166"/>
    <lineage>
        <taxon>Eukaryota</taxon>
        <taxon>Metazoa</taxon>
        <taxon>Ecdysozoa</taxon>
        <taxon>Tardigrada</taxon>
        <taxon>Eutardigrada</taxon>
        <taxon>Parachela</taxon>
        <taxon>Hypsibioidea</taxon>
        <taxon>Ramazzottiidae</taxon>
        <taxon>Ramazzottius</taxon>
    </lineage>
</organism>
<dbReference type="SUPFAM" id="SSF90112">
    <property type="entry name" value="Neurotransmitter-gated ion-channel transmembrane pore"/>
    <property type="match status" value="1"/>
</dbReference>
<feature type="transmembrane region" description="Helical" evidence="3">
    <location>
        <begin position="82"/>
        <end position="105"/>
    </location>
</feature>
<dbReference type="Gene3D" id="1.20.58.390">
    <property type="entry name" value="Neurotransmitter-gated ion-channel transmembrane domain"/>
    <property type="match status" value="2"/>
</dbReference>
<feature type="transmembrane region" description="Helical" evidence="3">
    <location>
        <begin position="288"/>
        <end position="306"/>
    </location>
</feature>
<dbReference type="Proteomes" id="UP000186922">
    <property type="component" value="Unassembled WGS sequence"/>
</dbReference>
<feature type="transmembrane region" description="Helical" evidence="3">
    <location>
        <begin position="46"/>
        <end position="70"/>
    </location>
</feature>
<keyword evidence="3" id="KW-0472">Membrane</keyword>
<reference evidence="5 6" key="1">
    <citation type="journal article" date="2016" name="Nat. Commun.">
        <title>Extremotolerant tardigrade genome and improved radiotolerance of human cultured cells by tardigrade-unique protein.</title>
        <authorList>
            <person name="Hashimoto T."/>
            <person name="Horikawa D.D."/>
            <person name="Saito Y."/>
            <person name="Kuwahara H."/>
            <person name="Kozuka-Hata H."/>
            <person name="Shin-I T."/>
            <person name="Minakuchi Y."/>
            <person name="Ohishi K."/>
            <person name="Motoyama A."/>
            <person name="Aizu T."/>
            <person name="Enomoto A."/>
            <person name="Kondo K."/>
            <person name="Tanaka S."/>
            <person name="Hara Y."/>
            <person name="Koshikawa S."/>
            <person name="Sagara H."/>
            <person name="Miura T."/>
            <person name="Yokobori S."/>
            <person name="Miyagawa K."/>
            <person name="Suzuki Y."/>
            <person name="Kubo T."/>
            <person name="Oyama M."/>
            <person name="Kohara Y."/>
            <person name="Fujiyama A."/>
            <person name="Arakawa K."/>
            <person name="Katayama T."/>
            <person name="Toyoda A."/>
            <person name="Kunieda T."/>
        </authorList>
    </citation>
    <scope>NUCLEOTIDE SEQUENCE [LARGE SCALE GENOMIC DNA]</scope>
    <source>
        <strain evidence="5 6">YOKOZUNA-1</strain>
    </source>
</reference>
<evidence type="ECO:0000313" key="6">
    <source>
        <dbReference type="Proteomes" id="UP000186922"/>
    </source>
</evidence>
<dbReference type="GO" id="GO:0005230">
    <property type="term" value="F:extracellular ligand-gated monoatomic ion channel activity"/>
    <property type="evidence" value="ECO:0007669"/>
    <property type="project" value="InterPro"/>
</dbReference>
<comment type="subcellular location">
    <subcellularLocation>
        <location evidence="1">Membrane</location>
        <topology evidence="1">Multi-pass membrane protein</topology>
    </subcellularLocation>
</comment>
<dbReference type="OrthoDB" id="5975154at2759"/>
<dbReference type="GO" id="GO:0016020">
    <property type="term" value="C:membrane"/>
    <property type="evidence" value="ECO:0007669"/>
    <property type="project" value="UniProtKB-SubCell"/>
</dbReference>
<dbReference type="Pfam" id="PF02932">
    <property type="entry name" value="Neur_chan_memb"/>
    <property type="match status" value="2"/>
</dbReference>
<keyword evidence="3" id="KW-1133">Transmembrane helix</keyword>
<dbReference type="InterPro" id="IPR038050">
    <property type="entry name" value="Neuro_actylchol_rec"/>
</dbReference>
<dbReference type="SUPFAM" id="SSF63712">
    <property type="entry name" value="Nicotinic receptor ligand binding domain-like"/>
    <property type="match status" value="1"/>
</dbReference>
<evidence type="ECO:0000256" key="3">
    <source>
        <dbReference type="SAM" id="Phobius"/>
    </source>
</evidence>
<feature type="transmembrane region" description="Helical" evidence="3">
    <location>
        <begin position="135"/>
        <end position="158"/>
    </location>
</feature>
<dbReference type="AlphaFoldDB" id="A0A1D1UQ41"/>
<gene>
    <name evidence="5" type="primary">RvY_03019-1</name>
    <name evidence="5" type="synonym">RvY_03019.1</name>
    <name evidence="5" type="ORF">RvY_03019</name>
</gene>
<feature type="region of interest" description="Disordered" evidence="2">
    <location>
        <begin position="203"/>
        <end position="227"/>
    </location>
</feature>
<name>A0A1D1UQ41_RAMVA</name>
<evidence type="ECO:0000256" key="2">
    <source>
        <dbReference type="SAM" id="MobiDB-lite"/>
    </source>
</evidence>
<sequence length="343" mass="39377">MDLSEYKKSIEWDILEASAQRHTILYACCPEPYLDLTYTLVIRRKALFYTVNLISPCVVISFLTVFVFYLPCDSGEKVTLCISILLSLTVFFLLLAEVGVGDLFFQNSDGKKTEDLFHLQIIPPTSLTIPLIGKYLLFTMILVAASVVFTVLIINVHFRNPRTHIMQPWIRSVFLGILPKLLLMQRPWPDREPHLRPVNSFSNPITVSDDTSDERRPFSENRTPPPHLRARVNQRQVFTISQALRRPNSSVQKATDGINYIVTEIKNSKRDKEVALQWKYMAMVLDRFFLYIFTIVSVAGFFLIILDAPSLYEKDVSIPQVCDAPVHPESDKAWLCLFDNDDL</sequence>
<dbReference type="InterPro" id="IPR036719">
    <property type="entry name" value="Neuro-gated_channel_TM_sf"/>
</dbReference>
<dbReference type="CDD" id="cd19064">
    <property type="entry name" value="LGIC_TM_nAChR"/>
    <property type="match status" value="1"/>
</dbReference>
<comment type="caution">
    <text evidence="5">The sequence shown here is derived from an EMBL/GenBank/DDBJ whole genome shotgun (WGS) entry which is preliminary data.</text>
</comment>
<dbReference type="InterPro" id="IPR006029">
    <property type="entry name" value="Neurotrans-gated_channel_TM"/>
</dbReference>
<accession>A0A1D1UQ41</accession>
<keyword evidence="6" id="KW-1185">Reference proteome</keyword>
<evidence type="ECO:0000259" key="4">
    <source>
        <dbReference type="Pfam" id="PF02932"/>
    </source>
</evidence>
<dbReference type="PANTHER" id="PTHR18945">
    <property type="entry name" value="NEUROTRANSMITTER GATED ION CHANNEL"/>
    <property type="match status" value="1"/>
</dbReference>
<evidence type="ECO:0000313" key="5">
    <source>
        <dbReference type="EMBL" id="GAU90630.1"/>
    </source>
</evidence>
<dbReference type="Gene3D" id="2.70.170.10">
    <property type="entry name" value="Neurotransmitter-gated ion-channel ligand-binding domain"/>
    <property type="match status" value="1"/>
</dbReference>
<evidence type="ECO:0000256" key="1">
    <source>
        <dbReference type="ARBA" id="ARBA00004141"/>
    </source>
</evidence>
<protein>
    <recommendedName>
        <fullName evidence="4">Neurotransmitter-gated ion-channel transmembrane domain-containing protein</fullName>
    </recommendedName>
</protein>